<dbReference type="SUPFAM" id="SSF52096">
    <property type="entry name" value="ClpP/crotonase"/>
    <property type="match status" value="1"/>
</dbReference>
<dbReference type="GO" id="GO:0008236">
    <property type="term" value="F:serine-type peptidase activity"/>
    <property type="evidence" value="ECO:0007669"/>
    <property type="project" value="UniProtKB-KW"/>
</dbReference>
<gene>
    <name evidence="6" type="ORF">SAMN05216297_102281</name>
</gene>
<dbReference type="EMBL" id="FOMH01000002">
    <property type="protein sequence ID" value="SFC78778.1"/>
    <property type="molecule type" value="Genomic_DNA"/>
</dbReference>
<dbReference type="InterPro" id="IPR004447">
    <property type="entry name" value="Peptidase_S41A"/>
</dbReference>
<dbReference type="InterPro" id="IPR001478">
    <property type="entry name" value="PDZ"/>
</dbReference>
<dbReference type="CDD" id="cd07560">
    <property type="entry name" value="Peptidase_S41_CPP"/>
    <property type="match status" value="1"/>
</dbReference>
<evidence type="ECO:0000256" key="2">
    <source>
        <dbReference type="ARBA" id="ARBA00022670"/>
    </source>
</evidence>
<dbReference type="GO" id="GO:0030288">
    <property type="term" value="C:outer membrane-bounded periplasmic space"/>
    <property type="evidence" value="ECO:0007669"/>
    <property type="project" value="TreeGrafter"/>
</dbReference>
<dbReference type="PROSITE" id="PS50106">
    <property type="entry name" value="PDZ"/>
    <property type="match status" value="1"/>
</dbReference>
<evidence type="ECO:0000259" key="5">
    <source>
        <dbReference type="PROSITE" id="PS50106"/>
    </source>
</evidence>
<dbReference type="Pfam" id="PF17804">
    <property type="entry name" value="TSP_NTD"/>
    <property type="match status" value="1"/>
</dbReference>
<dbReference type="SMART" id="SM00228">
    <property type="entry name" value="PDZ"/>
    <property type="match status" value="1"/>
</dbReference>
<dbReference type="Gene3D" id="2.30.42.10">
    <property type="match status" value="1"/>
</dbReference>
<dbReference type="GO" id="GO:0007165">
    <property type="term" value="P:signal transduction"/>
    <property type="evidence" value="ECO:0007669"/>
    <property type="project" value="TreeGrafter"/>
</dbReference>
<dbReference type="Pfam" id="PF03572">
    <property type="entry name" value="Peptidase_S41"/>
    <property type="match status" value="1"/>
</dbReference>
<name>A0A1I1M6E7_9FLAO</name>
<keyword evidence="4" id="KW-0720">Serine protease</keyword>
<sequence>MYFMEKNFWSSIFLKNTIICKKISVTLIKNTEFLFMRKISLLLFLLTSTIFFGQNSAETCEIINKINALIQAEHLRPKPVDDSLSVFVFDNLINELDPSRNIFYKSEYDDLAKKYRYNLDDLILKNDCSFLTDIKATYVNGLLRTKKVLEKIQTVPIDYAKKDTIRFYKKSFDFYLKKEDLEKVWIKKLRYQILDDIAETSDNLDSIKANFKSIEQVSKNKILANEICRFNTLLDTNTKQEEKLYNFFCTYFDPHTAYFSDDSKNSFMASLSKEHLSLGMTVNLNEKNEIIIDEVDPKGPAYQTGQVKKGDQIISISNQKETLQVSCASLESISTMILSEANKHITLTLKRNSGKSFDVYIEKQVMKDEDNSVFSFIIGKDSKIGYIKIPSFYADLDGNNRKGCADDVAREVIKLERDDIKGLVIDLIDNGGGSMEEAIKLAGMFVDYGPLSIVVDNHQEKSVITDPFKGVIYRGPIVVLINSNTASASEFFSSIMQDYNRALLLGSSTLGKATMQTILPLDEGKNTDFLKITINKFYRITGKSHQYIGVKPDVVLPEFYEDVYQKESDFPTAIKNDSLQPFLKYKTYVKRNLIDKIAKNSAARLSDNYFFNNIKKINLKIDQIVNTPKAEVPMTLDVVFKQKKTLNALWTEINTFNDENNPLDVYNSSVNQFLLGAYPTDKTINQDQMDNLKTNPYLNEAVNIINEFNGMSK</sequence>
<evidence type="ECO:0000256" key="4">
    <source>
        <dbReference type="ARBA" id="ARBA00022825"/>
    </source>
</evidence>
<dbReference type="InterPro" id="IPR029045">
    <property type="entry name" value="ClpP/crotonase-like_dom_sf"/>
</dbReference>
<dbReference type="AlphaFoldDB" id="A0A1I1M6E7"/>
<dbReference type="PANTHER" id="PTHR32060">
    <property type="entry name" value="TAIL-SPECIFIC PROTEASE"/>
    <property type="match status" value="1"/>
</dbReference>
<keyword evidence="2 6" id="KW-0645">Protease</keyword>
<dbReference type="Gene3D" id="3.90.226.10">
    <property type="entry name" value="2-enoyl-CoA Hydratase, Chain A, domain 1"/>
    <property type="match status" value="1"/>
</dbReference>
<dbReference type="GO" id="GO:0006508">
    <property type="term" value="P:proteolysis"/>
    <property type="evidence" value="ECO:0007669"/>
    <property type="project" value="UniProtKB-KW"/>
</dbReference>
<dbReference type="Proteomes" id="UP000199672">
    <property type="component" value="Unassembled WGS sequence"/>
</dbReference>
<accession>A0A1I1M6E7</accession>
<dbReference type="Pfam" id="PF00595">
    <property type="entry name" value="PDZ"/>
    <property type="match status" value="1"/>
</dbReference>
<organism evidence="6 7">
    <name type="scientific">Flavobacterium phragmitis</name>
    <dbReference type="NCBI Taxonomy" id="739143"/>
    <lineage>
        <taxon>Bacteria</taxon>
        <taxon>Pseudomonadati</taxon>
        <taxon>Bacteroidota</taxon>
        <taxon>Flavobacteriia</taxon>
        <taxon>Flavobacteriales</taxon>
        <taxon>Flavobacteriaceae</taxon>
        <taxon>Flavobacterium</taxon>
    </lineage>
</organism>
<evidence type="ECO:0000256" key="3">
    <source>
        <dbReference type="ARBA" id="ARBA00022801"/>
    </source>
</evidence>
<feature type="domain" description="PDZ" evidence="5">
    <location>
        <begin position="268"/>
        <end position="353"/>
    </location>
</feature>
<dbReference type="GO" id="GO:0004175">
    <property type="term" value="F:endopeptidase activity"/>
    <property type="evidence" value="ECO:0007669"/>
    <property type="project" value="TreeGrafter"/>
</dbReference>
<evidence type="ECO:0000313" key="7">
    <source>
        <dbReference type="Proteomes" id="UP000199672"/>
    </source>
</evidence>
<dbReference type="InterPro" id="IPR036034">
    <property type="entry name" value="PDZ_sf"/>
</dbReference>
<keyword evidence="3" id="KW-0378">Hydrolase</keyword>
<dbReference type="STRING" id="739143.SAMN05216297_102281"/>
<evidence type="ECO:0000256" key="1">
    <source>
        <dbReference type="ARBA" id="ARBA00009179"/>
    </source>
</evidence>
<dbReference type="SUPFAM" id="SSF50156">
    <property type="entry name" value="PDZ domain-like"/>
    <property type="match status" value="1"/>
</dbReference>
<dbReference type="InterPro" id="IPR005151">
    <property type="entry name" value="Tail-specific_protease"/>
</dbReference>
<keyword evidence="7" id="KW-1185">Reference proteome</keyword>
<dbReference type="SMART" id="SM00245">
    <property type="entry name" value="TSPc"/>
    <property type="match status" value="1"/>
</dbReference>
<evidence type="ECO:0000313" key="6">
    <source>
        <dbReference type="EMBL" id="SFC78778.1"/>
    </source>
</evidence>
<dbReference type="PANTHER" id="PTHR32060:SF22">
    <property type="entry name" value="CARBOXYL-TERMINAL-PROCESSING PEPTIDASE 3, CHLOROPLASTIC"/>
    <property type="match status" value="1"/>
</dbReference>
<proteinExistence type="inferred from homology"/>
<dbReference type="InterPro" id="IPR040573">
    <property type="entry name" value="TSP_N"/>
</dbReference>
<protein>
    <submittedName>
        <fullName evidence="6">Carboxyl-terminal processing protease</fullName>
    </submittedName>
</protein>
<reference evidence="7" key="1">
    <citation type="submission" date="2016-10" db="EMBL/GenBank/DDBJ databases">
        <authorList>
            <person name="Varghese N."/>
            <person name="Submissions S."/>
        </authorList>
    </citation>
    <scope>NUCLEOTIDE SEQUENCE [LARGE SCALE GENOMIC DNA]</scope>
    <source>
        <strain evidence="7">CGMCC 1.10370</strain>
    </source>
</reference>
<comment type="similarity">
    <text evidence="1">Belongs to the peptidase S41A family.</text>
</comment>